<name>A0A6A6VYR5_9PEZI</name>
<dbReference type="InterPro" id="IPR020608">
    <property type="entry name" value="RNA_pol_subH/Rpb5_CS"/>
</dbReference>
<dbReference type="AlphaFoldDB" id="A0A6A6VYR5"/>
<feature type="domain" description="RNA polymerase subunit H/Rpb5 C-terminal" evidence="6">
    <location>
        <begin position="161"/>
        <end position="233"/>
    </location>
</feature>
<dbReference type="GO" id="GO:0006362">
    <property type="term" value="P:transcription elongation by RNA polymerase I"/>
    <property type="evidence" value="ECO:0007669"/>
    <property type="project" value="TreeGrafter"/>
</dbReference>
<dbReference type="Gene3D" id="3.90.940.20">
    <property type="entry name" value="RPB5-like RNA polymerase subunit"/>
    <property type="match status" value="1"/>
</dbReference>
<evidence type="ECO:0000256" key="2">
    <source>
        <dbReference type="ARBA" id="ARBA00020809"/>
    </source>
</evidence>
<keyword evidence="9" id="KW-1185">Reference proteome</keyword>
<dbReference type="InterPro" id="IPR000783">
    <property type="entry name" value="RNA_pol_subH/Rpb5_C"/>
</dbReference>
<sequence length="234" mass="27314">MSEDQKRADRELTRLWKVRGNAQQMCADRGYEISTDEIEMTYDEFKRKFQMQDGILDRRNLSFRAIPSEEMLAKYTDPPTAKVPDPKPQIGTIRIEFAPDGQIGTKELRTYIHTLHDENFYTGIFITKEPITSMGNRFLQGNQEFKPPGGIETFSDQDLLVNISRHELVPKHILLSKEEKTALLERYRLKETQLPRMQVTDPMARYMGLRRGQVVKIIRPSQTAGRYASYRWVI</sequence>
<accession>A0A6A6VYR5</accession>
<dbReference type="GO" id="GO:0042797">
    <property type="term" value="P:tRNA transcription by RNA polymerase III"/>
    <property type="evidence" value="ECO:0007669"/>
    <property type="project" value="TreeGrafter"/>
</dbReference>
<evidence type="ECO:0000256" key="1">
    <source>
        <dbReference type="ARBA" id="ARBA00004123"/>
    </source>
</evidence>
<dbReference type="EMBL" id="ML996577">
    <property type="protein sequence ID" value="KAF2755782.1"/>
    <property type="molecule type" value="Genomic_DNA"/>
</dbReference>
<dbReference type="InterPro" id="IPR005571">
    <property type="entry name" value="RNA_pol_Rpb5_N"/>
</dbReference>
<dbReference type="NCBIfam" id="NF007129">
    <property type="entry name" value="PRK09570.1"/>
    <property type="match status" value="1"/>
</dbReference>
<dbReference type="SUPFAM" id="SSF53036">
    <property type="entry name" value="Eukaryotic RPB5 N-terminal domain"/>
    <property type="match status" value="1"/>
</dbReference>
<dbReference type="FunFam" id="3.90.940.20:FF:000001">
    <property type="entry name" value="DNA-directed RNA polymerases I, II, and III subunit RPABC1"/>
    <property type="match status" value="1"/>
</dbReference>
<evidence type="ECO:0000313" key="8">
    <source>
        <dbReference type="EMBL" id="KAF2755782.1"/>
    </source>
</evidence>
<dbReference type="Pfam" id="PF01191">
    <property type="entry name" value="RNA_pol_Rpb5_C"/>
    <property type="match status" value="1"/>
</dbReference>
<keyword evidence="4" id="KW-0539">Nucleus</keyword>
<dbReference type="OrthoDB" id="248779at2759"/>
<evidence type="ECO:0000259" key="6">
    <source>
        <dbReference type="Pfam" id="PF01191"/>
    </source>
</evidence>
<gene>
    <name evidence="8" type="ORF">EJ05DRAFT_488492</name>
</gene>
<dbReference type="GO" id="GO:0005665">
    <property type="term" value="C:RNA polymerase II, core complex"/>
    <property type="evidence" value="ECO:0007669"/>
    <property type="project" value="TreeGrafter"/>
</dbReference>
<evidence type="ECO:0000259" key="7">
    <source>
        <dbReference type="Pfam" id="PF03871"/>
    </source>
</evidence>
<dbReference type="Gene3D" id="3.40.1340.10">
    <property type="entry name" value="RNA polymerase, Rpb5, N-terminal domain"/>
    <property type="match status" value="1"/>
</dbReference>
<dbReference type="InterPro" id="IPR014381">
    <property type="entry name" value="Arch_Rpo5/euc_Rpb5"/>
</dbReference>
<dbReference type="SUPFAM" id="SSF55287">
    <property type="entry name" value="RPB5-like RNA polymerase subunit"/>
    <property type="match status" value="1"/>
</dbReference>
<comment type="similarity">
    <text evidence="5">Belongs to the archaeal Rpo5/eukaryotic RPB5 RNA polymerase subunit family.</text>
</comment>
<keyword evidence="8" id="KW-0240">DNA-directed RNA polymerase</keyword>
<feature type="domain" description="RNA polymerase Rpb5 N-terminal" evidence="7">
    <location>
        <begin position="9"/>
        <end position="114"/>
    </location>
</feature>
<evidence type="ECO:0000256" key="4">
    <source>
        <dbReference type="ARBA" id="ARBA00023242"/>
    </source>
</evidence>
<dbReference type="GO" id="GO:0005736">
    <property type="term" value="C:RNA polymerase I complex"/>
    <property type="evidence" value="ECO:0007669"/>
    <property type="project" value="TreeGrafter"/>
</dbReference>
<dbReference type="PROSITE" id="PS01110">
    <property type="entry name" value="RNA_POL_H_23KD"/>
    <property type="match status" value="1"/>
</dbReference>
<dbReference type="Proteomes" id="UP000799437">
    <property type="component" value="Unassembled WGS sequence"/>
</dbReference>
<comment type="subcellular location">
    <subcellularLocation>
        <location evidence="1">Nucleus</location>
    </subcellularLocation>
</comment>
<dbReference type="GO" id="GO:0003899">
    <property type="term" value="F:DNA-directed RNA polymerase activity"/>
    <property type="evidence" value="ECO:0007669"/>
    <property type="project" value="InterPro"/>
</dbReference>
<protein>
    <recommendedName>
        <fullName evidence="2">DNA-directed RNA polymerases I, II, and III subunit RPABC1</fullName>
    </recommendedName>
</protein>
<evidence type="ECO:0000256" key="5">
    <source>
        <dbReference type="ARBA" id="ARBA00025765"/>
    </source>
</evidence>
<dbReference type="GeneID" id="54486771"/>
<dbReference type="GO" id="GO:0005666">
    <property type="term" value="C:RNA polymerase III complex"/>
    <property type="evidence" value="ECO:0007669"/>
    <property type="project" value="TreeGrafter"/>
</dbReference>
<evidence type="ECO:0000256" key="3">
    <source>
        <dbReference type="ARBA" id="ARBA00023163"/>
    </source>
</evidence>
<organism evidence="8 9">
    <name type="scientific">Pseudovirgaria hyperparasitica</name>
    <dbReference type="NCBI Taxonomy" id="470096"/>
    <lineage>
        <taxon>Eukaryota</taxon>
        <taxon>Fungi</taxon>
        <taxon>Dikarya</taxon>
        <taxon>Ascomycota</taxon>
        <taxon>Pezizomycotina</taxon>
        <taxon>Dothideomycetes</taxon>
        <taxon>Dothideomycetes incertae sedis</taxon>
        <taxon>Acrospermales</taxon>
        <taxon>Acrospermaceae</taxon>
        <taxon>Pseudovirgaria</taxon>
    </lineage>
</organism>
<keyword evidence="3" id="KW-0804">Transcription</keyword>
<dbReference type="PANTHER" id="PTHR10535:SF0">
    <property type="entry name" value="DNA-DIRECTED RNA POLYMERASES I, II, AND III SUBUNIT RPABC1"/>
    <property type="match status" value="1"/>
</dbReference>
<evidence type="ECO:0000313" key="9">
    <source>
        <dbReference type="Proteomes" id="UP000799437"/>
    </source>
</evidence>
<dbReference type="Pfam" id="PF03871">
    <property type="entry name" value="RNA_pol_Rpb5_N"/>
    <property type="match status" value="1"/>
</dbReference>
<proteinExistence type="inferred from homology"/>
<dbReference type="GO" id="GO:0006366">
    <property type="term" value="P:transcription by RNA polymerase II"/>
    <property type="evidence" value="ECO:0007669"/>
    <property type="project" value="TreeGrafter"/>
</dbReference>
<dbReference type="PANTHER" id="PTHR10535">
    <property type="entry name" value="DNA-DIRECTED RNA POLYMERASES I, II, AND III SUBUNIT RPABC1"/>
    <property type="match status" value="1"/>
</dbReference>
<dbReference type="PIRSF" id="PIRSF000747">
    <property type="entry name" value="RPB5"/>
    <property type="match status" value="1"/>
</dbReference>
<dbReference type="HAMAP" id="MF_00025">
    <property type="entry name" value="RNApol_Rpo5_RPB5"/>
    <property type="match status" value="1"/>
</dbReference>
<dbReference type="RefSeq" id="XP_033598233.1">
    <property type="nucleotide sequence ID" value="XM_033745717.1"/>
</dbReference>
<dbReference type="InterPro" id="IPR035913">
    <property type="entry name" value="RPB5-like_sf"/>
</dbReference>
<dbReference type="InterPro" id="IPR036710">
    <property type="entry name" value="RNA_pol_Rpb5_N_sf"/>
</dbReference>
<dbReference type="GO" id="GO:0003677">
    <property type="term" value="F:DNA binding"/>
    <property type="evidence" value="ECO:0007669"/>
    <property type="project" value="InterPro"/>
</dbReference>
<reference evidence="8" key="1">
    <citation type="journal article" date="2020" name="Stud. Mycol.">
        <title>101 Dothideomycetes genomes: a test case for predicting lifestyles and emergence of pathogens.</title>
        <authorList>
            <person name="Haridas S."/>
            <person name="Albert R."/>
            <person name="Binder M."/>
            <person name="Bloem J."/>
            <person name="Labutti K."/>
            <person name="Salamov A."/>
            <person name="Andreopoulos B."/>
            <person name="Baker S."/>
            <person name="Barry K."/>
            <person name="Bills G."/>
            <person name="Bluhm B."/>
            <person name="Cannon C."/>
            <person name="Castanera R."/>
            <person name="Culley D."/>
            <person name="Daum C."/>
            <person name="Ezra D."/>
            <person name="Gonzalez J."/>
            <person name="Henrissat B."/>
            <person name="Kuo A."/>
            <person name="Liang C."/>
            <person name="Lipzen A."/>
            <person name="Lutzoni F."/>
            <person name="Magnuson J."/>
            <person name="Mondo S."/>
            <person name="Nolan M."/>
            <person name="Ohm R."/>
            <person name="Pangilinan J."/>
            <person name="Park H.-J."/>
            <person name="Ramirez L."/>
            <person name="Alfaro M."/>
            <person name="Sun H."/>
            <person name="Tritt A."/>
            <person name="Yoshinaga Y."/>
            <person name="Zwiers L.-H."/>
            <person name="Turgeon B."/>
            <person name="Goodwin S."/>
            <person name="Spatafora J."/>
            <person name="Crous P."/>
            <person name="Grigoriev I."/>
        </authorList>
    </citation>
    <scope>NUCLEOTIDE SEQUENCE</scope>
    <source>
        <strain evidence="8">CBS 121739</strain>
    </source>
</reference>